<dbReference type="AlphaFoldDB" id="A9V1K0"/>
<gene>
    <name evidence="3" type="ORF">MONBRDRAFT_26167</name>
</gene>
<organism evidence="3 4">
    <name type="scientific">Monosiga brevicollis</name>
    <name type="common">Choanoflagellate</name>
    <dbReference type="NCBI Taxonomy" id="81824"/>
    <lineage>
        <taxon>Eukaryota</taxon>
        <taxon>Choanoflagellata</taxon>
        <taxon>Craspedida</taxon>
        <taxon>Salpingoecidae</taxon>
        <taxon>Monosiga</taxon>
    </lineage>
</organism>
<dbReference type="InParanoid" id="A9V1K0"/>
<dbReference type="PANTHER" id="PTHR45598:SF1">
    <property type="entry name" value="4FE-4S FERREDOXIN-TYPE DOMAIN-CONTAINING PROTEIN"/>
    <property type="match status" value="1"/>
</dbReference>
<dbReference type="Proteomes" id="UP000001357">
    <property type="component" value="Unassembled WGS sequence"/>
</dbReference>
<evidence type="ECO:0000256" key="1">
    <source>
        <dbReference type="SAM" id="MobiDB-lite"/>
    </source>
</evidence>
<protein>
    <submittedName>
        <fullName evidence="3">Uncharacterized protein</fullName>
    </submittedName>
</protein>
<evidence type="ECO:0000313" key="4">
    <source>
        <dbReference type="Proteomes" id="UP000001357"/>
    </source>
</evidence>
<name>A9V1K0_MONBE</name>
<dbReference type="GeneID" id="5891994"/>
<dbReference type="EMBL" id="CH991554">
    <property type="protein sequence ID" value="EDQ88580.1"/>
    <property type="molecule type" value="Genomic_DNA"/>
</dbReference>
<keyword evidence="2" id="KW-0812">Transmembrane</keyword>
<keyword evidence="4" id="KW-1185">Reference proteome</keyword>
<evidence type="ECO:0000256" key="2">
    <source>
        <dbReference type="SAM" id="Phobius"/>
    </source>
</evidence>
<feature type="transmembrane region" description="Helical" evidence="2">
    <location>
        <begin position="20"/>
        <end position="38"/>
    </location>
</feature>
<reference evidence="3 4" key="1">
    <citation type="journal article" date="2008" name="Nature">
        <title>The genome of the choanoflagellate Monosiga brevicollis and the origin of metazoans.</title>
        <authorList>
            <consortium name="JGI Sequencing"/>
            <person name="King N."/>
            <person name="Westbrook M.J."/>
            <person name="Young S.L."/>
            <person name="Kuo A."/>
            <person name="Abedin M."/>
            <person name="Chapman J."/>
            <person name="Fairclough S."/>
            <person name="Hellsten U."/>
            <person name="Isogai Y."/>
            <person name="Letunic I."/>
            <person name="Marr M."/>
            <person name="Pincus D."/>
            <person name="Putnam N."/>
            <person name="Rokas A."/>
            <person name="Wright K.J."/>
            <person name="Zuzow R."/>
            <person name="Dirks W."/>
            <person name="Good M."/>
            <person name="Goodstein D."/>
            <person name="Lemons D."/>
            <person name="Li W."/>
            <person name="Lyons J.B."/>
            <person name="Morris A."/>
            <person name="Nichols S."/>
            <person name="Richter D.J."/>
            <person name="Salamov A."/>
            <person name="Bork P."/>
            <person name="Lim W.A."/>
            <person name="Manning G."/>
            <person name="Miller W.T."/>
            <person name="McGinnis W."/>
            <person name="Shapiro H."/>
            <person name="Tjian R."/>
            <person name="Grigoriev I.V."/>
            <person name="Rokhsar D."/>
        </authorList>
    </citation>
    <scope>NUCLEOTIDE SEQUENCE [LARGE SCALE GENOMIC DNA]</scope>
    <source>
        <strain evidence="4">MX1 / ATCC 50154</strain>
    </source>
</reference>
<feature type="region of interest" description="Disordered" evidence="1">
    <location>
        <begin position="143"/>
        <end position="182"/>
    </location>
</feature>
<accession>A9V1K0</accession>
<dbReference type="KEGG" id="mbr:MONBRDRAFT_26167"/>
<keyword evidence="2" id="KW-1133">Transmembrane helix</keyword>
<evidence type="ECO:0000313" key="3">
    <source>
        <dbReference type="EMBL" id="EDQ88580.1"/>
    </source>
</evidence>
<sequence length="609" mass="66770">MLPSPSQAVLSCMLAQAAKLITLFKCVCVCVCVCVSLSLSLSLFLSRFSLSLCFCLFLSRVVKHQASLYSHSDQPPWSQDIPTSANIIALTCLVDTSVRDSLCLSLCLSVCLSLSVSVSLCLCLSVSLSLSLCLCLSTHTHTHTHAKDPKSWKPTPIKPYPSRRRRHSDDRDALPSSPYPPPRQLVDLCGPPEFITRALDLLAAGVCTLCLETRLTTTTEAAPLLRRIAALGPESLLLCVDGPFRPGRHDDPTHDHNEPFETPEPASWSLQLPSCPSVRHLRLGPCQWEESETTSSASVFEPLPLVPETLNLETLGLLPGLALTCHVWRLLARQDHLLQIDVATDYVAFLPMPSTLVHVLEAPHRRVKPNIVVHCMEEEVGIEGTRCHGVALWLPHATRLECHLRNLSTLRFLLAMTSPRLQDLLIDVLPAGDLRRFDMCPAKEGLRALVIKTERSWPLPDRLLNDMLHWIEACGPANVFLKTSTTLAPLQRVMAGLARIPRLQYGVTQMRAENQPVLALQGLGLNLSPEAAPAADLAAALPALWQLVVTLLHGLRCSTPNAADTQLISPSVVVHVAKVAFAQALELGLNIDAHFELKSRSSFPCSTYL</sequence>
<keyword evidence="2" id="KW-0472">Membrane</keyword>
<dbReference type="PANTHER" id="PTHR45598">
    <property type="entry name" value="PROTEIN CBG11839-RELATED"/>
    <property type="match status" value="1"/>
</dbReference>
<dbReference type="RefSeq" id="XP_001746684.1">
    <property type="nucleotide sequence ID" value="XM_001746632.1"/>
</dbReference>
<proteinExistence type="predicted"/>